<dbReference type="OrthoDB" id="9815205at2"/>
<dbReference type="Pfam" id="PF13905">
    <property type="entry name" value="Thioredoxin_8"/>
    <property type="match status" value="1"/>
</dbReference>
<keyword evidence="1" id="KW-1133">Transmembrane helix</keyword>
<evidence type="ECO:0000259" key="2">
    <source>
        <dbReference type="PROSITE" id="PS51352"/>
    </source>
</evidence>
<dbReference type="SUPFAM" id="SSF52833">
    <property type="entry name" value="Thioredoxin-like"/>
    <property type="match status" value="1"/>
</dbReference>
<sequence length="280" mass="32801">MNKTKIILIGIALILLYILFGVITDGDHILIILLTLLSVFFITIYFFRNFKVPNYVNCIFLIAPILLLFTLTGFFFNDFSRTLQYLIFIPVSSLLAYAYLKKKQIIIIPISLILFYFIANYLFNTIFIFVSNKDGEKNIDFPAITLLDHNKKRIDLKKDKIIVLDFWSTTCGICFKKFPDLEELHNKYKTNNRIEIYAVNFPLKRDKFNTTIKILDSIGYKFKKVYAQSSSEIENKLHFNTFPHMIIIKDGKIRYDGVFETEKNTLIFSAESEINKLLKE</sequence>
<dbReference type="InterPro" id="IPR012336">
    <property type="entry name" value="Thioredoxin-like_fold"/>
</dbReference>
<dbReference type="InterPro" id="IPR050553">
    <property type="entry name" value="Thioredoxin_ResA/DsbE_sf"/>
</dbReference>
<dbReference type="Proteomes" id="UP000220828">
    <property type="component" value="Unassembled WGS sequence"/>
</dbReference>
<name>A0A2H3KCX9_9FLAO</name>
<accession>A0A2H3KCX9</accession>
<evidence type="ECO:0000313" key="4">
    <source>
        <dbReference type="Proteomes" id="UP000220828"/>
    </source>
</evidence>
<dbReference type="CDD" id="cd02966">
    <property type="entry name" value="TlpA_like_family"/>
    <property type="match status" value="1"/>
</dbReference>
<dbReference type="InterPro" id="IPR036249">
    <property type="entry name" value="Thioredoxin-like_sf"/>
</dbReference>
<dbReference type="PROSITE" id="PS51352">
    <property type="entry name" value="THIOREDOXIN_2"/>
    <property type="match status" value="1"/>
</dbReference>
<keyword evidence="1" id="KW-0812">Transmembrane</keyword>
<organism evidence="3 4">
    <name type="scientific">Flavobacterium branchiophilum</name>
    <dbReference type="NCBI Taxonomy" id="55197"/>
    <lineage>
        <taxon>Bacteria</taxon>
        <taxon>Pseudomonadati</taxon>
        <taxon>Bacteroidota</taxon>
        <taxon>Flavobacteriia</taxon>
        <taxon>Flavobacteriales</taxon>
        <taxon>Flavobacteriaceae</taxon>
        <taxon>Flavobacterium</taxon>
    </lineage>
</organism>
<feature type="transmembrane region" description="Helical" evidence="1">
    <location>
        <begin position="29"/>
        <end position="47"/>
    </location>
</feature>
<feature type="transmembrane region" description="Helical" evidence="1">
    <location>
        <begin position="82"/>
        <end position="100"/>
    </location>
</feature>
<dbReference type="EMBL" id="PCMW01000029">
    <property type="protein sequence ID" value="PDS25373.1"/>
    <property type="molecule type" value="Genomic_DNA"/>
</dbReference>
<feature type="transmembrane region" description="Helical" evidence="1">
    <location>
        <begin position="54"/>
        <end position="76"/>
    </location>
</feature>
<evidence type="ECO:0000256" key="1">
    <source>
        <dbReference type="SAM" id="Phobius"/>
    </source>
</evidence>
<dbReference type="RefSeq" id="WP_097553752.1">
    <property type="nucleotide sequence ID" value="NZ_PCMW01000029.1"/>
</dbReference>
<feature type="domain" description="Thioredoxin" evidence="2">
    <location>
        <begin position="132"/>
        <end position="279"/>
    </location>
</feature>
<dbReference type="Gene3D" id="3.40.30.10">
    <property type="entry name" value="Glutaredoxin"/>
    <property type="match status" value="1"/>
</dbReference>
<comment type="caution">
    <text evidence="3">The sequence shown here is derived from an EMBL/GenBank/DDBJ whole genome shotgun (WGS) entry which is preliminary data.</text>
</comment>
<feature type="transmembrane region" description="Helical" evidence="1">
    <location>
        <begin position="7"/>
        <end position="23"/>
    </location>
</feature>
<feature type="transmembrane region" description="Helical" evidence="1">
    <location>
        <begin position="107"/>
        <end position="130"/>
    </location>
</feature>
<gene>
    <name evidence="3" type="ORF">B0A77_05025</name>
</gene>
<dbReference type="PANTHER" id="PTHR42852">
    <property type="entry name" value="THIOL:DISULFIDE INTERCHANGE PROTEIN DSBE"/>
    <property type="match status" value="1"/>
</dbReference>
<keyword evidence="1" id="KW-0472">Membrane</keyword>
<dbReference type="InterPro" id="IPR013766">
    <property type="entry name" value="Thioredoxin_domain"/>
</dbReference>
<reference evidence="3 4" key="1">
    <citation type="submission" date="2017-09" db="EMBL/GenBank/DDBJ databases">
        <title>Whole genomes of Flavobacteriaceae.</title>
        <authorList>
            <person name="Stine C."/>
            <person name="Li C."/>
            <person name="Tadesse D."/>
        </authorList>
    </citation>
    <scope>NUCLEOTIDE SEQUENCE [LARGE SCALE GENOMIC DNA]</scope>
    <source>
        <strain evidence="3 4">ATCC 35036</strain>
    </source>
</reference>
<dbReference type="PANTHER" id="PTHR42852:SF13">
    <property type="entry name" value="PROTEIN DIPZ"/>
    <property type="match status" value="1"/>
</dbReference>
<evidence type="ECO:0000313" key="3">
    <source>
        <dbReference type="EMBL" id="PDS25373.1"/>
    </source>
</evidence>
<protein>
    <recommendedName>
        <fullName evidence="2">Thioredoxin domain-containing protein</fullName>
    </recommendedName>
</protein>
<proteinExistence type="predicted"/>
<dbReference type="AlphaFoldDB" id="A0A2H3KCX9"/>